<dbReference type="PATRIC" id="fig|1405.8.peg.155"/>
<comment type="caution">
    <text evidence="1">The sequence shown here is derived from an EMBL/GenBank/DDBJ whole genome shotgun (WGS) entry which is preliminary data.</text>
</comment>
<evidence type="ECO:0000313" key="1">
    <source>
        <dbReference type="EMBL" id="KFN04470.1"/>
    </source>
</evidence>
<sequence length="47" mass="5186">MDMQDGLVGGLRISRFVKGAEKKRGILIVTDSIINIWTKNNIKIADG</sequence>
<protein>
    <submittedName>
        <fullName evidence="1">Uncharacterized protein</fullName>
    </submittedName>
</protein>
<name>A0A090Z2S2_9BACI</name>
<accession>A0A090Z2S2</accession>
<dbReference type="AlphaFoldDB" id="A0A090Z2S2"/>
<organism evidence="1 2">
    <name type="scientific">Bacillus clarus</name>
    <dbReference type="NCBI Taxonomy" id="2338372"/>
    <lineage>
        <taxon>Bacteria</taxon>
        <taxon>Bacillati</taxon>
        <taxon>Bacillota</taxon>
        <taxon>Bacilli</taxon>
        <taxon>Bacillales</taxon>
        <taxon>Bacillaceae</taxon>
        <taxon>Bacillus</taxon>
        <taxon>Bacillus cereus group</taxon>
    </lineage>
</organism>
<evidence type="ECO:0000313" key="2">
    <source>
        <dbReference type="Proteomes" id="UP000029389"/>
    </source>
</evidence>
<proteinExistence type="predicted"/>
<reference evidence="1 2" key="1">
    <citation type="submission" date="2014-04" db="EMBL/GenBank/DDBJ databases">
        <authorList>
            <person name="Bishop-Lilly K.A."/>
            <person name="Broomall S.M."/>
            <person name="Chain P.S."/>
            <person name="Chertkov O."/>
            <person name="Coyne S.R."/>
            <person name="Daligault H.E."/>
            <person name="Davenport K.W."/>
            <person name="Erkkila T."/>
            <person name="Frey K.G."/>
            <person name="Gibbons H.S."/>
            <person name="Gu W."/>
            <person name="Jaissle J."/>
            <person name="Johnson S.L."/>
            <person name="Koroleva G.I."/>
            <person name="Ladner J.T."/>
            <person name="Lo C.-C."/>
            <person name="Minogue T.D."/>
            <person name="Munk C."/>
            <person name="Palacios G.F."/>
            <person name="Redden C.L."/>
            <person name="Rosenzweig C.N."/>
            <person name="Scholz M.B."/>
            <person name="Teshima H."/>
            <person name="Xu Y."/>
        </authorList>
    </citation>
    <scope>NUCLEOTIDE SEQUENCE [LARGE SCALE GENOMIC DNA]</scope>
    <source>
        <strain evidence="1 2">BHP</strain>
    </source>
</reference>
<gene>
    <name evidence="1" type="ORF">DJ93_2</name>
</gene>
<dbReference type="Proteomes" id="UP000029389">
    <property type="component" value="Unassembled WGS sequence"/>
</dbReference>
<dbReference type="EMBL" id="JMQC01000008">
    <property type="protein sequence ID" value="KFN04470.1"/>
    <property type="molecule type" value="Genomic_DNA"/>
</dbReference>